<dbReference type="KEGG" id="lnu:N7U66_17815"/>
<proteinExistence type="predicted"/>
<dbReference type="Gene3D" id="3.10.180.10">
    <property type="entry name" value="2,3-Dihydroxybiphenyl 1,2-Dioxygenase, domain 1"/>
    <property type="match status" value="1"/>
</dbReference>
<dbReference type="InterPro" id="IPR037523">
    <property type="entry name" value="VOC_core"/>
</dbReference>
<dbReference type="RefSeq" id="WP_267676329.1">
    <property type="nucleotide sequence ID" value="NZ_CP113088.1"/>
</dbReference>
<feature type="domain" description="VOC" evidence="1">
    <location>
        <begin position="7"/>
        <end position="133"/>
    </location>
</feature>
<evidence type="ECO:0000313" key="2">
    <source>
        <dbReference type="EMBL" id="WAC01731.1"/>
    </source>
</evidence>
<dbReference type="CDD" id="cd08357">
    <property type="entry name" value="VOC_like"/>
    <property type="match status" value="1"/>
</dbReference>
<dbReference type="SUPFAM" id="SSF54593">
    <property type="entry name" value="Glyoxalase/Bleomycin resistance protein/Dihydroxybiphenyl dioxygenase"/>
    <property type="match status" value="1"/>
</dbReference>
<dbReference type="PANTHER" id="PTHR39434">
    <property type="match status" value="1"/>
</dbReference>
<gene>
    <name evidence="2" type="ORF">N7U66_17815</name>
</gene>
<evidence type="ECO:0000313" key="3">
    <source>
        <dbReference type="Proteomes" id="UP001164705"/>
    </source>
</evidence>
<dbReference type="Proteomes" id="UP001164705">
    <property type="component" value="Chromosome"/>
</dbReference>
<dbReference type="InterPro" id="IPR004360">
    <property type="entry name" value="Glyas_Fos-R_dOase_dom"/>
</dbReference>
<dbReference type="EMBL" id="CP113088">
    <property type="protein sequence ID" value="WAC01731.1"/>
    <property type="molecule type" value="Genomic_DNA"/>
</dbReference>
<dbReference type="Pfam" id="PF00903">
    <property type="entry name" value="Glyoxalase"/>
    <property type="match status" value="1"/>
</dbReference>
<dbReference type="InterPro" id="IPR029068">
    <property type="entry name" value="Glyas_Bleomycin-R_OHBP_Dase"/>
</dbReference>
<sequence>MTTKTLAPFHIAIPVHNLEACRTFYRDTLNCEEGRSSDHWVDFNFFGHQLVIHFKEKPQEEALTNPVDGKNVPVPHYGVVLPWETFHAFAEDLKLKSIPFIIEPYIRFEGLVGEQATMFFKDPAGNALEFKAFKEVSQLFAK</sequence>
<dbReference type="PANTHER" id="PTHR39434:SF1">
    <property type="entry name" value="VOC DOMAIN-CONTAINING PROTEIN"/>
    <property type="match status" value="1"/>
</dbReference>
<organism evidence="2 3">
    <name type="scientific">Lacinutrix neustonica</name>
    <dbReference type="NCBI Taxonomy" id="2980107"/>
    <lineage>
        <taxon>Bacteria</taxon>
        <taxon>Pseudomonadati</taxon>
        <taxon>Bacteroidota</taxon>
        <taxon>Flavobacteriia</taxon>
        <taxon>Flavobacteriales</taxon>
        <taxon>Flavobacteriaceae</taxon>
        <taxon>Lacinutrix</taxon>
    </lineage>
</organism>
<dbReference type="AlphaFoldDB" id="A0A9E8SD53"/>
<reference evidence="2" key="1">
    <citation type="submission" date="2022-11" db="EMBL/GenBank/DDBJ databases">
        <title>Lacinutrix neustonica HL-RS19T sp. nov., isolated from the surface microlayer sample of brackish Lake Shihwa.</title>
        <authorList>
            <person name="Choi J.Y."/>
            <person name="Hwang C.Y."/>
        </authorList>
    </citation>
    <scope>NUCLEOTIDE SEQUENCE</scope>
    <source>
        <strain evidence="2">HL-RS19</strain>
    </source>
</reference>
<name>A0A9E8SD53_9FLAO</name>
<dbReference type="PROSITE" id="PS51819">
    <property type="entry name" value="VOC"/>
    <property type="match status" value="1"/>
</dbReference>
<evidence type="ECO:0000259" key="1">
    <source>
        <dbReference type="PROSITE" id="PS51819"/>
    </source>
</evidence>
<keyword evidence="3" id="KW-1185">Reference proteome</keyword>
<protein>
    <submittedName>
        <fullName evidence="2">VOC family protein</fullName>
    </submittedName>
</protein>
<accession>A0A9E8SD53</accession>